<evidence type="ECO:0000313" key="3">
    <source>
        <dbReference type="EMBL" id="RZU48067.1"/>
    </source>
</evidence>
<keyword evidence="4" id="KW-1185">Reference proteome</keyword>
<feature type="chain" id="PRO_5020630570" description="SnoaL-like domain-containing protein" evidence="1">
    <location>
        <begin position="19"/>
        <end position="151"/>
    </location>
</feature>
<dbReference type="InterPro" id="IPR037401">
    <property type="entry name" value="SnoaL-like"/>
</dbReference>
<keyword evidence="1" id="KW-0732">Signal</keyword>
<comment type="caution">
    <text evidence="3">The sequence shown here is derived from an EMBL/GenBank/DDBJ whole genome shotgun (WGS) entry which is preliminary data.</text>
</comment>
<dbReference type="RefSeq" id="WP_130411361.1">
    <property type="nucleotide sequence ID" value="NZ_SHKX01000010.1"/>
</dbReference>
<protein>
    <recommendedName>
        <fullName evidence="2">SnoaL-like domain-containing protein</fullName>
    </recommendedName>
</protein>
<dbReference type="EMBL" id="SHKX01000010">
    <property type="protein sequence ID" value="RZU48067.1"/>
    <property type="molecule type" value="Genomic_DNA"/>
</dbReference>
<gene>
    <name evidence="3" type="ORF">EV700_1039</name>
</gene>
<feature type="signal peptide" evidence="1">
    <location>
        <begin position="1"/>
        <end position="18"/>
    </location>
</feature>
<evidence type="ECO:0000256" key="1">
    <source>
        <dbReference type="SAM" id="SignalP"/>
    </source>
</evidence>
<organism evidence="3 4">
    <name type="scientific">Fluviicoccus keumensis</name>
    <dbReference type="NCBI Taxonomy" id="1435465"/>
    <lineage>
        <taxon>Bacteria</taxon>
        <taxon>Pseudomonadati</taxon>
        <taxon>Pseudomonadota</taxon>
        <taxon>Gammaproteobacteria</taxon>
        <taxon>Moraxellales</taxon>
        <taxon>Moraxellaceae</taxon>
        <taxon>Fluviicoccus</taxon>
    </lineage>
</organism>
<evidence type="ECO:0000259" key="2">
    <source>
        <dbReference type="Pfam" id="PF13577"/>
    </source>
</evidence>
<evidence type="ECO:0000313" key="4">
    <source>
        <dbReference type="Proteomes" id="UP000292423"/>
    </source>
</evidence>
<dbReference type="OrthoDB" id="6717729at2"/>
<feature type="domain" description="SnoaL-like" evidence="2">
    <location>
        <begin position="21"/>
        <end position="144"/>
    </location>
</feature>
<dbReference type="Gene3D" id="3.10.450.50">
    <property type="match status" value="1"/>
</dbReference>
<dbReference type="Proteomes" id="UP000292423">
    <property type="component" value="Unassembled WGS sequence"/>
</dbReference>
<accession>A0A4Q7ZBR2</accession>
<sequence>MKKPLLLLLALAAAPLHAGEALDTASASRFLQDFYQAVQQRDEAKISAVLAEDAPIRLTLLKNAQTFTLSRADWLQQLRAAAHFGKTPRITLDGFTLSLTQAGYSGTLHFHKRETGEMLDQKLRVDEDVEADLRVEDDRLKITGLRIRSSF</sequence>
<proteinExistence type="predicted"/>
<name>A0A4Q7ZBR2_9GAMM</name>
<dbReference type="AlphaFoldDB" id="A0A4Q7ZBR2"/>
<dbReference type="Pfam" id="PF13577">
    <property type="entry name" value="SnoaL_4"/>
    <property type="match status" value="1"/>
</dbReference>
<reference evidence="3 4" key="1">
    <citation type="submission" date="2019-02" db="EMBL/GenBank/DDBJ databases">
        <title>Genomic Encyclopedia of Type Strains, Phase IV (KMG-IV): sequencing the most valuable type-strain genomes for metagenomic binning, comparative biology and taxonomic classification.</title>
        <authorList>
            <person name="Goeker M."/>
        </authorList>
    </citation>
    <scope>NUCLEOTIDE SEQUENCE [LARGE SCALE GENOMIC DNA]</scope>
    <source>
        <strain evidence="3 4">DSM 105135</strain>
    </source>
</reference>